<evidence type="ECO:0000256" key="1">
    <source>
        <dbReference type="ARBA" id="ARBA00011353"/>
    </source>
</evidence>
<dbReference type="EMBL" id="LFIV01000109">
    <property type="protein sequence ID" value="KZL69320.1"/>
    <property type="molecule type" value="Genomic_DNA"/>
</dbReference>
<dbReference type="InterPro" id="IPR000953">
    <property type="entry name" value="Chromo/chromo_shadow_dom"/>
</dbReference>
<organism evidence="3 4">
    <name type="scientific">Colletotrichum tofieldiae</name>
    <dbReference type="NCBI Taxonomy" id="708197"/>
    <lineage>
        <taxon>Eukaryota</taxon>
        <taxon>Fungi</taxon>
        <taxon>Dikarya</taxon>
        <taxon>Ascomycota</taxon>
        <taxon>Pezizomycotina</taxon>
        <taxon>Sordariomycetes</taxon>
        <taxon>Hypocreomycetidae</taxon>
        <taxon>Glomerellales</taxon>
        <taxon>Glomerellaceae</taxon>
        <taxon>Colletotrichum</taxon>
        <taxon>Colletotrichum spaethianum species complex</taxon>
    </lineage>
</organism>
<comment type="subunit">
    <text evidence="1">Component of the NuA4 histone acetyltransferase complex.</text>
</comment>
<protein>
    <submittedName>
        <fullName evidence="3">Chromo domain-containing protein</fullName>
    </submittedName>
</protein>
<dbReference type="InterPro" id="IPR016197">
    <property type="entry name" value="Chromo-like_dom_sf"/>
</dbReference>
<dbReference type="SUPFAM" id="SSF54160">
    <property type="entry name" value="Chromo domain-like"/>
    <property type="match status" value="1"/>
</dbReference>
<evidence type="ECO:0000313" key="3">
    <source>
        <dbReference type="EMBL" id="KZL69320.1"/>
    </source>
</evidence>
<dbReference type="PROSITE" id="PS50013">
    <property type="entry name" value="CHROMO_2"/>
    <property type="match status" value="1"/>
</dbReference>
<dbReference type="AlphaFoldDB" id="A0A166RIZ2"/>
<dbReference type="Proteomes" id="UP000076552">
    <property type="component" value="Unassembled WGS sequence"/>
</dbReference>
<accession>A0A166RIZ2</accession>
<dbReference type="Gene3D" id="2.40.50.40">
    <property type="match status" value="1"/>
</dbReference>
<comment type="caution">
    <text evidence="3">The sequence shown here is derived from an EMBL/GenBank/DDBJ whole genome shotgun (WGS) entry which is preliminary data.</text>
</comment>
<gene>
    <name evidence="3" type="ORF">CT0861_12490</name>
</gene>
<evidence type="ECO:0000259" key="2">
    <source>
        <dbReference type="PROSITE" id="PS50013"/>
    </source>
</evidence>
<dbReference type="InterPro" id="IPR023780">
    <property type="entry name" value="Chromo_domain"/>
</dbReference>
<dbReference type="Pfam" id="PF00385">
    <property type="entry name" value="Chromo"/>
    <property type="match status" value="1"/>
</dbReference>
<dbReference type="GO" id="GO:0006338">
    <property type="term" value="P:chromatin remodeling"/>
    <property type="evidence" value="ECO:0007669"/>
    <property type="project" value="UniProtKB-ARBA"/>
</dbReference>
<feature type="domain" description="Chromo" evidence="2">
    <location>
        <begin position="180"/>
        <end position="240"/>
    </location>
</feature>
<name>A0A166RIZ2_9PEZI</name>
<reference evidence="3 4" key="1">
    <citation type="submission" date="2015-06" db="EMBL/GenBank/DDBJ databases">
        <title>Survival trade-offs in plant roots during colonization by closely related pathogenic and mutualistic fungi.</title>
        <authorList>
            <person name="Hacquard S."/>
            <person name="Kracher B."/>
            <person name="Hiruma K."/>
            <person name="Weinman A."/>
            <person name="Muench P."/>
            <person name="Garrido Oter R."/>
            <person name="Ver Loren van Themaat E."/>
            <person name="Dallerey J.-F."/>
            <person name="Damm U."/>
            <person name="Henrissat B."/>
            <person name="Lespinet O."/>
            <person name="Thon M."/>
            <person name="Kemen E."/>
            <person name="McHardy A.C."/>
            <person name="Schulze-Lefert P."/>
            <person name="O'Connell R.J."/>
        </authorList>
    </citation>
    <scope>NUCLEOTIDE SEQUENCE [LARGE SCALE GENOMIC DNA]</scope>
    <source>
        <strain evidence="3 4">0861</strain>
    </source>
</reference>
<proteinExistence type="predicted"/>
<dbReference type="SMART" id="SM00298">
    <property type="entry name" value="CHROMO"/>
    <property type="match status" value="1"/>
</dbReference>
<evidence type="ECO:0000313" key="4">
    <source>
        <dbReference type="Proteomes" id="UP000076552"/>
    </source>
</evidence>
<sequence>MGQLIWGGGWGAQPCFSVPPPDKRSVAATFIYAHEDSRARSETHLGGTPICDTRAANIIPLAMEPHPPITEPAPKVQVVRRALVSDEIPLVLGMSIADHGRLHDGETVLKLTRQSSNNNIYSDEPFLVWVPEHALQDLDAEAVYEYWENLPGGRDYQLGYMHKWAANLRAGRDEQHNVEWEVFKIRDCRLRGGEMEMLVHWQGYREEESSWIAERDLAKQAPEAVAFFWKQHNDPTEVEPRKRIQGDLSRG</sequence>
<dbReference type="CDD" id="cd00024">
    <property type="entry name" value="CD_CSD"/>
    <property type="match status" value="1"/>
</dbReference>
<keyword evidence="4" id="KW-1185">Reference proteome</keyword>